<comment type="similarity">
    <text evidence="2">Belongs to the prenylcysteine oxidase family.</text>
</comment>
<comment type="caution">
    <text evidence="9">The sequence shown here is derived from an EMBL/GenBank/DDBJ whole genome shotgun (WGS) entry which is preliminary data.</text>
</comment>
<evidence type="ECO:0000313" key="9">
    <source>
        <dbReference type="EMBL" id="PPQ78875.1"/>
    </source>
</evidence>
<name>A0A409WK30_9AGAR</name>
<keyword evidence="5" id="KW-0274">FAD</keyword>
<dbReference type="InterPro" id="IPR036188">
    <property type="entry name" value="FAD/NAD-bd_sf"/>
</dbReference>
<keyword evidence="7" id="KW-0325">Glycoprotein</keyword>
<organism evidence="9 10">
    <name type="scientific">Panaeolus cyanescens</name>
    <dbReference type="NCBI Taxonomy" id="181874"/>
    <lineage>
        <taxon>Eukaryota</taxon>
        <taxon>Fungi</taxon>
        <taxon>Dikarya</taxon>
        <taxon>Basidiomycota</taxon>
        <taxon>Agaricomycotina</taxon>
        <taxon>Agaricomycetes</taxon>
        <taxon>Agaricomycetidae</taxon>
        <taxon>Agaricales</taxon>
        <taxon>Agaricineae</taxon>
        <taxon>Galeropsidaceae</taxon>
        <taxon>Panaeolus</taxon>
    </lineage>
</organism>
<accession>A0A409WK30</accession>
<dbReference type="Proteomes" id="UP000284842">
    <property type="component" value="Unassembled WGS sequence"/>
</dbReference>
<evidence type="ECO:0000259" key="8">
    <source>
        <dbReference type="Pfam" id="PF07156"/>
    </source>
</evidence>
<dbReference type="Gene3D" id="3.50.50.60">
    <property type="entry name" value="FAD/NAD(P)-binding domain"/>
    <property type="match status" value="1"/>
</dbReference>
<dbReference type="Pfam" id="PF13450">
    <property type="entry name" value="NAD_binding_8"/>
    <property type="match status" value="1"/>
</dbReference>
<evidence type="ECO:0000313" key="10">
    <source>
        <dbReference type="Proteomes" id="UP000284842"/>
    </source>
</evidence>
<dbReference type="AlphaFoldDB" id="A0A409WK30"/>
<dbReference type="InterPro" id="IPR017046">
    <property type="entry name" value="Prenylcysteine_Oxase1"/>
</dbReference>
<proteinExistence type="inferred from homology"/>
<evidence type="ECO:0000256" key="5">
    <source>
        <dbReference type="ARBA" id="ARBA00022827"/>
    </source>
</evidence>
<dbReference type="OrthoDB" id="437369at2759"/>
<reference evidence="9 10" key="1">
    <citation type="journal article" date="2018" name="Evol. Lett.">
        <title>Horizontal gene cluster transfer increased hallucinogenic mushroom diversity.</title>
        <authorList>
            <person name="Reynolds H.T."/>
            <person name="Vijayakumar V."/>
            <person name="Gluck-Thaler E."/>
            <person name="Korotkin H.B."/>
            <person name="Matheny P.B."/>
            <person name="Slot J.C."/>
        </authorList>
    </citation>
    <scope>NUCLEOTIDE SEQUENCE [LARGE SCALE GENOMIC DNA]</scope>
    <source>
        <strain evidence="9 10">2629</strain>
    </source>
</reference>
<comment type="cofactor">
    <cofactor evidence="1">
        <name>FAD</name>
        <dbReference type="ChEBI" id="CHEBI:57692"/>
    </cofactor>
</comment>
<dbReference type="SUPFAM" id="SSF51905">
    <property type="entry name" value="FAD/NAD(P)-binding domain"/>
    <property type="match status" value="1"/>
</dbReference>
<evidence type="ECO:0000256" key="6">
    <source>
        <dbReference type="ARBA" id="ARBA00023002"/>
    </source>
</evidence>
<dbReference type="GO" id="GO:0030328">
    <property type="term" value="P:prenylcysteine catabolic process"/>
    <property type="evidence" value="ECO:0007669"/>
    <property type="project" value="InterPro"/>
</dbReference>
<keyword evidence="10" id="KW-1185">Reference proteome</keyword>
<dbReference type="InParanoid" id="A0A409WK30"/>
<gene>
    <name evidence="9" type="ORF">CVT24_012285</name>
</gene>
<dbReference type="Pfam" id="PF07156">
    <property type="entry name" value="Prenylcys_lyase"/>
    <property type="match status" value="1"/>
</dbReference>
<protein>
    <recommendedName>
        <fullName evidence="8">Prenylcysteine lyase domain-containing protein</fullName>
    </recommendedName>
</protein>
<evidence type="ECO:0000256" key="1">
    <source>
        <dbReference type="ARBA" id="ARBA00001974"/>
    </source>
</evidence>
<evidence type="ECO:0000256" key="3">
    <source>
        <dbReference type="ARBA" id="ARBA00022630"/>
    </source>
</evidence>
<dbReference type="InterPro" id="IPR010795">
    <property type="entry name" value="Prenylcys_lyase"/>
</dbReference>
<evidence type="ECO:0000256" key="2">
    <source>
        <dbReference type="ARBA" id="ARBA00009967"/>
    </source>
</evidence>
<sequence>MIIFRCILQTLSVAFLAVIWFAEWRLLTRDLFAIPDHQPVVEHRSAPPFKVAIIGAGAGGSSTAFWLSQAVKRSNHTTAIDIDIYDKLSYIGGRSLVVSLPDVAPYPYHVPVELGAHRFGLHERHLMRAAHEFALPLHRITPLDSNFIWNGRELFALPLSMWNTLRLAYRYELSPSVIQSLIQRATRIASSMCNIYKQNSVIWANTADILHRLNLTELVTSTTSDYLVRAGISTTFVKDFFQYGTANDHATHALQTFFALRSAGAEYRVIGGTNRIFEEFAIRSGASLFLNTEVKSIEYAPDTNNWKVNVSNGTKKYDAVIVAAPLYQTNITIPKHLSCQIPSIPHHEEHITILATRSSSINHQFLNLSSGVGDIQYLAFFPVGEAWSFPFSELSYVREASPGIWIVKITSRSHIATRWLSEAFNGKIDWVHRHTWTVPMMAPPTHLPHFKLAEGFYYLSGFESVISSMEGQVVAAQNVVNILWGDMFNQNVCGGDRKTGAHNINNDDIHPQVSTTGGSPGQVPAPVKQPNNGNAAICERQDCLKAVASTTTPSTTQLAANMSLAEQILSINGHLNNTGLLLECVAKQLVRTAEVLAKLQYLKEDNSSAFPKDPIYEFFETTGQTACGI</sequence>
<keyword evidence="3" id="KW-0285">Flavoprotein</keyword>
<dbReference type="GO" id="GO:0030327">
    <property type="term" value="P:prenylated protein catabolic process"/>
    <property type="evidence" value="ECO:0007669"/>
    <property type="project" value="TreeGrafter"/>
</dbReference>
<dbReference type="EMBL" id="NHTK01005444">
    <property type="protein sequence ID" value="PPQ78875.1"/>
    <property type="molecule type" value="Genomic_DNA"/>
</dbReference>
<dbReference type="GO" id="GO:0001735">
    <property type="term" value="F:prenylcysteine oxidase activity"/>
    <property type="evidence" value="ECO:0007669"/>
    <property type="project" value="InterPro"/>
</dbReference>
<keyword evidence="6" id="KW-0560">Oxidoreductase</keyword>
<evidence type="ECO:0000256" key="7">
    <source>
        <dbReference type="ARBA" id="ARBA00023180"/>
    </source>
</evidence>
<dbReference type="PANTHER" id="PTHR15944:SF0">
    <property type="entry name" value="PRENYLCYSTEINE LYASE DOMAIN-CONTAINING PROTEIN"/>
    <property type="match status" value="1"/>
</dbReference>
<evidence type="ECO:0000256" key="4">
    <source>
        <dbReference type="ARBA" id="ARBA00022729"/>
    </source>
</evidence>
<keyword evidence="4" id="KW-0732">Signal</keyword>
<feature type="domain" description="Prenylcysteine lyase" evidence="8">
    <location>
        <begin position="160"/>
        <end position="484"/>
    </location>
</feature>
<dbReference type="PANTHER" id="PTHR15944">
    <property type="entry name" value="FARNESYLCYSTEINE LYASE"/>
    <property type="match status" value="1"/>
</dbReference>